<evidence type="ECO:0000313" key="1">
    <source>
        <dbReference type="EMBL" id="ABN08219.1"/>
    </source>
</evidence>
<dbReference type="AlphaFoldDB" id="A2Q3L9"/>
<dbReference type="EMBL" id="AC155885">
    <property type="protein sequence ID" value="ABN08219.1"/>
    <property type="molecule type" value="Genomic_DNA"/>
</dbReference>
<reference evidence="1" key="1">
    <citation type="submission" date="2005-03" db="EMBL/GenBank/DDBJ databases">
        <authorList>
            <person name="Town C.D."/>
        </authorList>
    </citation>
    <scope>NUCLEOTIDE SEQUENCE</scope>
</reference>
<accession>A2Q3L9</accession>
<proteinExistence type="predicted"/>
<reference evidence="1" key="2">
    <citation type="submission" date="2007-03" db="EMBL/GenBank/DDBJ databases">
        <authorList>
            <consortium name="The International Medicago Genome Annotation Group"/>
        </authorList>
    </citation>
    <scope>NUCLEOTIDE SEQUENCE</scope>
</reference>
<gene>
    <name evidence="1" type="ORF">MtrDRAFT_AC155885g19v2</name>
</gene>
<organism evidence="1">
    <name type="scientific">Medicago truncatula</name>
    <name type="common">Barrel medic</name>
    <name type="synonym">Medicago tribuloides</name>
    <dbReference type="NCBI Taxonomy" id="3880"/>
    <lineage>
        <taxon>Eukaryota</taxon>
        <taxon>Viridiplantae</taxon>
        <taxon>Streptophyta</taxon>
        <taxon>Embryophyta</taxon>
        <taxon>Tracheophyta</taxon>
        <taxon>Spermatophyta</taxon>
        <taxon>Magnoliopsida</taxon>
        <taxon>eudicotyledons</taxon>
        <taxon>Gunneridae</taxon>
        <taxon>Pentapetalae</taxon>
        <taxon>rosids</taxon>
        <taxon>fabids</taxon>
        <taxon>Fabales</taxon>
        <taxon>Fabaceae</taxon>
        <taxon>Papilionoideae</taxon>
        <taxon>50 kb inversion clade</taxon>
        <taxon>NPAAA clade</taxon>
        <taxon>Hologalegina</taxon>
        <taxon>IRL clade</taxon>
        <taxon>Trifolieae</taxon>
        <taxon>Medicago</taxon>
    </lineage>
</organism>
<sequence length="130" mass="14787">MDNETHERFLCNLVLSPNEETRDKGKHSCDLLKSVDLQGVFYDELVKLLSSLDKATRRLPHNETPATVLPHMSAFQDAITMLMRSDNTLDMRIATLFAAINLLHFMFEKGHISDSSDLEYDDGISEDDDL</sequence>
<protein>
    <submittedName>
        <fullName evidence="1">Uncharacterized protein</fullName>
    </submittedName>
</protein>
<name>A2Q3L9_MEDTR</name>